<dbReference type="RefSeq" id="WP_267162926.1">
    <property type="nucleotide sequence ID" value="NZ_CP112972.1"/>
</dbReference>
<accession>A0ABD5VZ84</accession>
<keyword evidence="3" id="KW-1185">Reference proteome</keyword>
<dbReference type="GeneID" id="76629021"/>
<dbReference type="EMBL" id="JBHSZI010000001">
    <property type="protein sequence ID" value="MFC7057198.1"/>
    <property type="molecule type" value="Genomic_DNA"/>
</dbReference>
<dbReference type="Proteomes" id="UP001596445">
    <property type="component" value="Unassembled WGS sequence"/>
</dbReference>
<dbReference type="AlphaFoldDB" id="A0ABD5VZ84"/>
<evidence type="ECO:0000256" key="1">
    <source>
        <dbReference type="SAM" id="Phobius"/>
    </source>
</evidence>
<gene>
    <name evidence="2" type="ORF">ACFQQG_02170</name>
</gene>
<keyword evidence="1" id="KW-0812">Transmembrane</keyword>
<feature type="transmembrane region" description="Helical" evidence="1">
    <location>
        <begin position="12"/>
        <end position="35"/>
    </location>
</feature>
<keyword evidence="1" id="KW-1133">Transmembrane helix</keyword>
<proteinExistence type="predicted"/>
<feature type="transmembrane region" description="Helical" evidence="1">
    <location>
        <begin position="41"/>
        <end position="61"/>
    </location>
</feature>
<comment type="caution">
    <text evidence="2">The sequence shown here is derived from an EMBL/GenBank/DDBJ whole genome shotgun (WGS) entry which is preliminary data.</text>
</comment>
<name>A0ABD5VZ84_9EURY</name>
<sequence length="223" mass="23745">MAERRQYTGTQRLQIAWSVGIGVAMALIVALDFAIGLPFSSLVVALVLTVVWFVGLGGLGLRERSQWNNMVEQSSFTRQIGPHTTDLEKIVQGRSVTVSTAVQGVLSQTHTEVKTVVNDVDASFTVEFERDSGGESEGGVPTGNEELNDNFVIKGTSGNVDRILTPEVASALLSFETPGICTVTGDAVTYEVPFTALTADELETIAEALVVIAARVEEVGQTA</sequence>
<evidence type="ECO:0000313" key="3">
    <source>
        <dbReference type="Proteomes" id="UP001596445"/>
    </source>
</evidence>
<organism evidence="2 3">
    <name type="scientific">Halovenus salina</name>
    <dbReference type="NCBI Taxonomy" id="1510225"/>
    <lineage>
        <taxon>Archaea</taxon>
        <taxon>Methanobacteriati</taxon>
        <taxon>Methanobacteriota</taxon>
        <taxon>Stenosarchaea group</taxon>
        <taxon>Halobacteria</taxon>
        <taxon>Halobacteriales</taxon>
        <taxon>Haloarculaceae</taxon>
        <taxon>Halovenus</taxon>
    </lineage>
</organism>
<protein>
    <submittedName>
        <fullName evidence="2">Uncharacterized protein</fullName>
    </submittedName>
</protein>
<evidence type="ECO:0000313" key="2">
    <source>
        <dbReference type="EMBL" id="MFC7057198.1"/>
    </source>
</evidence>
<keyword evidence="1" id="KW-0472">Membrane</keyword>
<reference evidence="2 3" key="1">
    <citation type="journal article" date="2019" name="Int. J. Syst. Evol. Microbiol.">
        <title>The Global Catalogue of Microorganisms (GCM) 10K type strain sequencing project: providing services to taxonomists for standard genome sequencing and annotation.</title>
        <authorList>
            <consortium name="The Broad Institute Genomics Platform"/>
            <consortium name="The Broad Institute Genome Sequencing Center for Infectious Disease"/>
            <person name="Wu L."/>
            <person name="Ma J."/>
        </authorList>
    </citation>
    <scope>NUCLEOTIDE SEQUENCE [LARGE SCALE GENOMIC DNA]</scope>
    <source>
        <strain evidence="2 3">JCM 30072</strain>
    </source>
</reference>